<dbReference type="PANTHER" id="PTHR45913">
    <property type="entry name" value="EPM2A-INTERACTING PROTEIN 1"/>
    <property type="match status" value="1"/>
</dbReference>
<reference evidence="2" key="1">
    <citation type="submission" date="2025-08" db="UniProtKB">
        <authorList>
            <consortium name="RefSeq"/>
        </authorList>
    </citation>
    <scope>IDENTIFICATION</scope>
    <source>
        <tissue evidence="2">Muscle</tissue>
    </source>
</reference>
<dbReference type="GeneID" id="106468036"/>
<protein>
    <submittedName>
        <fullName evidence="2">Zinc finger BED domain-containing protein 5-like</fullName>
    </submittedName>
</protein>
<sequence length="398" mass="45648">MFTHLQEKPTSYFKRISEQQGKAADSFKSLMTVSDKAQIASYQVSELITQNMKAHTLGKSLILPACQKIVSTMLGNEAAMKISKIPLSNDTVNRRILEISSDIEKNVCCNKLQCSDVALQVDESTDITNKAQLIAFISFINENQITNQFLFCKELSLTIKGEDVINILNNYLDKWQLSCKSSVGICTDGAPSMIGCNKDLVSFIKEQNENVIITHCFLLREALMSRTLGEDLREVLDQVVQMVNFIKTRPVKSYLFEQICTNMESQHRRLFLHTDVRWLSRGKVLTRVHELLQELITFFEAMKQSHFCNLLQCEFWITKLQYLASIFQYLNILNSSMQGKEENILISTDKIKAFQRKLQIWKRTAMEGSLEMFPLVSNNCKTEILPMIVEHLSTLEKI</sequence>
<accession>A0ABM1BKN2</accession>
<organism evidence="1 2">
    <name type="scientific">Limulus polyphemus</name>
    <name type="common">Atlantic horseshoe crab</name>
    <dbReference type="NCBI Taxonomy" id="6850"/>
    <lineage>
        <taxon>Eukaryota</taxon>
        <taxon>Metazoa</taxon>
        <taxon>Ecdysozoa</taxon>
        <taxon>Arthropoda</taxon>
        <taxon>Chelicerata</taxon>
        <taxon>Merostomata</taxon>
        <taxon>Xiphosura</taxon>
        <taxon>Limulidae</taxon>
        <taxon>Limulus</taxon>
    </lineage>
</organism>
<evidence type="ECO:0000313" key="1">
    <source>
        <dbReference type="Proteomes" id="UP000694941"/>
    </source>
</evidence>
<dbReference type="InterPro" id="IPR012337">
    <property type="entry name" value="RNaseH-like_sf"/>
</dbReference>
<name>A0ABM1BKN2_LIMPO</name>
<dbReference type="RefSeq" id="XP_013783891.1">
    <property type="nucleotide sequence ID" value="XM_013928437.1"/>
</dbReference>
<keyword evidence="1" id="KW-1185">Reference proteome</keyword>
<dbReference type="SUPFAM" id="SSF53098">
    <property type="entry name" value="Ribonuclease H-like"/>
    <property type="match status" value="1"/>
</dbReference>
<evidence type="ECO:0000313" key="2">
    <source>
        <dbReference type="RefSeq" id="XP_013783891.1"/>
    </source>
</evidence>
<dbReference type="PANTHER" id="PTHR45913:SF19">
    <property type="entry name" value="LOW QUALITY PROTEIN: ZINC FINGER BED DOMAIN-CONTAINING PROTEIN 5-LIKE"/>
    <property type="match status" value="1"/>
</dbReference>
<gene>
    <name evidence="2" type="primary">LOC106468036</name>
</gene>
<proteinExistence type="predicted"/>
<dbReference type="Proteomes" id="UP000694941">
    <property type="component" value="Unplaced"/>
</dbReference>